<sequence length="267" mass="27930">MVSPPDAAGVTVDALDGGRWTSLRLAGREWLWQGPGILAGPRTGHCAFTDAGGLDECFPTVRGTPDHGGLWNQPWDESVSYADTTLSRTFMFGADSVTVDYHLLAPPGYHFIWAAHALLDCEVGATVSAPSGVSCRVYPEAAGYLPAPWPTGAPWITDSWPTSLGLDTYGSSDGTAVGAVLVDCPTASVVDRGAELSFELSCPGQPVSTAVWRNQAGFPDGAPYRSLGVEPMLGRVFDLAEAGPGDAAVVPASGELAWRLTVTARPV</sequence>
<comment type="caution">
    <text evidence="1">The sequence shown here is derived from an EMBL/GenBank/DDBJ whole genome shotgun (WGS) entry which is preliminary data.</text>
</comment>
<evidence type="ECO:0008006" key="3">
    <source>
        <dbReference type="Google" id="ProtNLM"/>
    </source>
</evidence>
<proteinExistence type="predicted"/>
<dbReference type="OrthoDB" id="3850777at2"/>
<dbReference type="InterPro" id="IPR014718">
    <property type="entry name" value="GH-type_carb-bd"/>
</dbReference>
<dbReference type="RefSeq" id="WP_132317398.1">
    <property type="nucleotide sequence ID" value="NZ_SMKR01000020.1"/>
</dbReference>
<protein>
    <recommendedName>
        <fullName evidence="3">Aldose 1-epimerase</fullName>
    </recommendedName>
</protein>
<gene>
    <name evidence="1" type="ORF">E1218_06805</name>
</gene>
<dbReference type="AlphaFoldDB" id="A0A4R4XCY9"/>
<organism evidence="1 2">
    <name type="scientific">Kribbella turkmenica</name>
    <dbReference type="NCBI Taxonomy" id="2530375"/>
    <lineage>
        <taxon>Bacteria</taxon>
        <taxon>Bacillati</taxon>
        <taxon>Actinomycetota</taxon>
        <taxon>Actinomycetes</taxon>
        <taxon>Propionibacteriales</taxon>
        <taxon>Kribbellaceae</taxon>
        <taxon>Kribbella</taxon>
    </lineage>
</organism>
<accession>A0A4R4XCY9</accession>
<dbReference type="Gene3D" id="2.70.98.10">
    <property type="match status" value="1"/>
</dbReference>
<name>A0A4R4XCY9_9ACTN</name>
<keyword evidence="2" id="KW-1185">Reference proteome</keyword>
<evidence type="ECO:0000313" key="1">
    <source>
        <dbReference type="EMBL" id="TDD28523.1"/>
    </source>
</evidence>
<reference evidence="1 2" key="1">
    <citation type="submission" date="2019-02" db="EMBL/GenBank/DDBJ databases">
        <title>Draft genome sequences of novel Actinobacteria.</title>
        <authorList>
            <person name="Sahin N."/>
            <person name="Ay H."/>
            <person name="Saygin H."/>
        </authorList>
    </citation>
    <scope>NUCLEOTIDE SEQUENCE [LARGE SCALE GENOMIC DNA]</scope>
    <source>
        <strain evidence="1 2">16K104</strain>
    </source>
</reference>
<dbReference type="GO" id="GO:0030246">
    <property type="term" value="F:carbohydrate binding"/>
    <property type="evidence" value="ECO:0007669"/>
    <property type="project" value="InterPro"/>
</dbReference>
<evidence type="ECO:0000313" key="2">
    <source>
        <dbReference type="Proteomes" id="UP000295172"/>
    </source>
</evidence>
<dbReference type="EMBL" id="SMKR01000020">
    <property type="protein sequence ID" value="TDD28523.1"/>
    <property type="molecule type" value="Genomic_DNA"/>
</dbReference>
<dbReference type="Proteomes" id="UP000295172">
    <property type="component" value="Unassembled WGS sequence"/>
</dbReference>